<dbReference type="GO" id="GO:0051537">
    <property type="term" value="F:2 iron, 2 sulfur cluster binding"/>
    <property type="evidence" value="ECO:0007669"/>
    <property type="project" value="TreeGrafter"/>
</dbReference>
<dbReference type="InterPro" id="IPR035903">
    <property type="entry name" value="HesB-like_dom_sf"/>
</dbReference>
<keyword evidence="4" id="KW-0408">Iron</keyword>
<dbReference type="InParanoid" id="A0A1Y2H2F1"/>
<evidence type="ECO:0000256" key="1">
    <source>
        <dbReference type="ARBA" id="ARBA00004173"/>
    </source>
</evidence>
<dbReference type="RefSeq" id="XP_021885879.1">
    <property type="nucleotide sequence ID" value="XM_022022597.1"/>
</dbReference>
<dbReference type="GO" id="GO:0120510">
    <property type="term" value="C:mitochondrial [4Fe-4S] assembly complex"/>
    <property type="evidence" value="ECO:0007669"/>
    <property type="project" value="UniProtKB-ARBA"/>
</dbReference>
<reference evidence="7 8" key="1">
    <citation type="submission" date="2016-07" db="EMBL/GenBank/DDBJ databases">
        <title>Pervasive Adenine N6-methylation of Active Genes in Fungi.</title>
        <authorList>
            <consortium name="DOE Joint Genome Institute"/>
            <person name="Mondo S.J."/>
            <person name="Dannebaum R.O."/>
            <person name="Kuo R.C."/>
            <person name="Labutti K."/>
            <person name="Haridas S."/>
            <person name="Kuo A."/>
            <person name="Salamov A."/>
            <person name="Ahrendt S.R."/>
            <person name="Lipzen A."/>
            <person name="Sullivan W."/>
            <person name="Andreopoulos W.B."/>
            <person name="Clum A."/>
            <person name="Lindquist E."/>
            <person name="Daum C."/>
            <person name="Ramamoorthy G.K."/>
            <person name="Gryganskyi A."/>
            <person name="Culley D."/>
            <person name="Magnuson J.K."/>
            <person name="James T.Y."/>
            <person name="O'Malley M.A."/>
            <person name="Stajich J.E."/>
            <person name="Spatafora J.W."/>
            <person name="Visel A."/>
            <person name="Grigoriev I.V."/>
        </authorList>
    </citation>
    <scope>NUCLEOTIDE SEQUENCE [LARGE SCALE GENOMIC DNA]</scope>
    <source>
        <strain evidence="7 8">NRRL 3116</strain>
    </source>
</reference>
<comment type="similarity">
    <text evidence="2">Belongs to the HesB/IscA family.</text>
</comment>
<dbReference type="FunFam" id="2.60.300.12:FF:000006">
    <property type="entry name" value="Iron-sulfur cluster assembly 2 mitochondrial"/>
    <property type="match status" value="1"/>
</dbReference>
<dbReference type="NCBIfam" id="TIGR00049">
    <property type="entry name" value="iron-sulfur cluster assembly accessory protein"/>
    <property type="match status" value="1"/>
</dbReference>
<evidence type="ECO:0000259" key="6">
    <source>
        <dbReference type="Pfam" id="PF01521"/>
    </source>
</evidence>
<evidence type="ECO:0000256" key="3">
    <source>
        <dbReference type="ARBA" id="ARBA00022723"/>
    </source>
</evidence>
<accession>A0A1Y2H2F1</accession>
<evidence type="ECO:0000313" key="7">
    <source>
        <dbReference type="EMBL" id="ORZ28194.1"/>
    </source>
</evidence>
<protein>
    <recommendedName>
        <fullName evidence="6">Core domain-containing protein</fullName>
    </recommendedName>
</protein>
<dbReference type="InterPro" id="IPR016092">
    <property type="entry name" value="ATAP"/>
</dbReference>
<dbReference type="GO" id="GO:0016226">
    <property type="term" value="P:iron-sulfur cluster assembly"/>
    <property type="evidence" value="ECO:0007669"/>
    <property type="project" value="InterPro"/>
</dbReference>
<dbReference type="Pfam" id="PF01521">
    <property type="entry name" value="Fe-S_biosyn"/>
    <property type="match status" value="1"/>
</dbReference>
<dbReference type="SUPFAM" id="SSF89360">
    <property type="entry name" value="HesB-like domain"/>
    <property type="match status" value="1"/>
</dbReference>
<dbReference type="Gene3D" id="2.60.300.12">
    <property type="entry name" value="HesB-like domain"/>
    <property type="match status" value="1"/>
</dbReference>
<dbReference type="Proteomes" id="UP000193648">
    <property type="component" value="Unassembled WGS sequence"/>
</dbReference>
<sequence length="229" mass="24677">MSIMGSCFKCLVRLSPPTSITRVARNRACAALVPTFLGSTQRAFARLSKPRLYSTITSAAHRHSSCLQSSPFVISSIPGHQTRLNSSSAAAVVTSTPTEGTSSSIKIHNPQIDESGKQLTLDITDKAVKQLKRIAIRDQNPLLALRITVDSGGCHGYQYLMDLTDTVNDDDVVFEKDGARVIVDTITLPMISGSKIDFIEELIGSAFKVLGNPHAAHSCGCDTSFEIKI</sequence>
<dbReference type="GeneID" id="33564441"/>
<name>A0A1Y2H2F1_9FUNG</name>
<dbReference type="GO" id="GO:0005506">
    <property type="term" value="F:iron ion binding"/>
    <property type="evidence" value="ECO:0007669"/>
    <property type="project" value="TreeGrafter"/>
</dbReference>
<organism evidence="7 8">
    <name type="scientific">Lobosporangium transversale</name>
    <dbReference type="NCBI Taxonomy" id="64571"/>
    <lineage>
        <taxon>Eukaryota</taxon>
        <taxon>Fungi</taxon>
        <taxon>Fungi incertae sedis</taxon>
        <taxon>Mucoromycota</taxon>
        <taxon>Mortierellomycotina</taxon>
        <taxon>Mortierellomycetes</taxon>
        <taxon>Mortierellales</taxon>
        <taxon>Mortierellaceae</taxon>
        <taxon>Lobosporangium</taxon>
    </lineage>
</organism>
<dbReference type="STRING" id="64571.A0A1Y2H2F1"/>
<dbReference type="OrthoDB" id="1938621at2759"/>
<evidence type="ECO:0000313" key="8">
    <source>
        <dbReference type="Proteomes" id="UP000193648"/>
    </source>
</evidence>
<dbReference type="EMBL" id="MCFF01000002">
    <property type="protein sequence ID" value="ORZ28194.1"/>
    <property type="molecule type" value="Genomic_DNA"/>
</dbReference>
<proteinExistence type="inferred from homology"/>
<dbReference type="FunCoup" id="A0A1Y2H2F1">
    <property type="interactions" value="307"/>
</dbReference>
<keyword evidence="8" id="KW-1185">Reference proteome</keyword>
<keyword evidence="5" id="KW-0496">Mitochondrion</keyword>
<comment type="caution">
    <text evidence="7">The sequence shown here is derived from an EMBL/GenBank/DDBJ whole genome shotgun (WGS) entry which is preliminary data.</text>
</comment>
<comment type="subcellular location">
    <subcellularLocation>
        <location evidence="1">Mitochondrion</location>
    </subcellularLocation>
</comment>
<dbReference type="PANTHER" id="PTHR43011">
    <property type="entry name" value="IRON-SULFUR CLUSTER ASSEMBLY 2 HOMOLOG, MITOCHONDRIAL"/>
    <property type="match status" value="1"/>
</dbReference>
<dbReference type="AlphaFoldDB" id="A0A1Y2H2F1"/>
<evidence type="ECO:0000256" key="2">
    <source>
        <dbReference type="ARBA" id="ARBA00006718"/>
    </source>
</evidence>
<gene>
    <name evidence="7" type="ORF">BCR41DRAFT_344793</name>
</gene>
<dbReference type="PANTHER" id="PTHR43011:SF1">
    <property type="entry name" value="IRON-SULFUR CLUSTER ASSEMBLY 2 HOMOLOG, MITOCHONDRIAL"/>
    <property type="match status" value="1"/>
</dbReference>
<keyword evidence="3" id="KW-0479">Metal-binding</keyword>
<evidence type="ECO:0000256" key="4">
    <source>
        <dbReference type="ARBA" id="ARBA00023004"/>
    </source>
</evidence>
<evidence type="ECO:0000256" key="5">
    <source>
        <dbReference type="ARBA" id="ARBA00023128"/>
    </source>
</evidence>
<dbReference type="InterPro" id="IPR000361">
    <property type="entry name" value="ATAP_core_dom"/>
</dbReference>
<feature type="domain" description="Core" evidence="6">
    <location>
        <begin position="121"/>
        <end position="222"/>
    </location>
</feature>
<dbReference type="GO" id="GO:0051539">
    <property type="term" value="F:4 iron, 4 sulfur cluster binding"/>
    <property type="evidence" value="ECO:0007669"/>
    <property type="project" value="TreeGrafter"/>
</dbReference>